<feature type="compositionally biased region" description="Basic and acidic residues" evidence="1">
    <location>
        <begin position="55"/>
        <end position="73"/>
    </location>
</feature>
<proteinExistence type="predicted"/>
<feature type="non-terminal residue" evidence="2">
    <location>
        <position position="250"/>
    </location>
</feature>
<evidence type="ECO:0000256" key="1">
    <source>
        <dbReference type="SAM" id="MobiDB-lite"/>
    </source>
</evidence>
<evidence type="ECO:0000313" key="3">
    <source>
        <dbReference type="Proteomes" id="UP000780801"/>
    </source>
</evidence>
<dbReference type="EMBL" id="JAABOA010002630">
    <property type="protein sequence ID" value="KAF9579618.1"/>
    <property type="molecule type" value="Genomic_DNA"/>
</dbReference>
<keyword evidence="3" id="KW-1185">Reference proteome</keyword>
<dbReference type="AlphaFoldDB" id="A0A9P6FPS9"/>
<protein>
    <submittedName>
        <fullName evidence="2">Uncharacterized protein</fullName>
    </submittedName>
</protein>
<evidence type="ECO:0000313" key="2">
    <source>
        <dbReference type="EMBL" id="KAF9579618.1"/>
    </source>
</evidence>
<gene>
    <name evidence="2" type="ORF">BGW38_004058</name>
</gene>
<dbReference type="OrthoDB" id="20821at2759"/>
<feature type="region of interest" description="Disordered" evidence="1">
    <location>
        <begin position="52"/>
        <end position="77"/>
    </location>
</feature>
<dbReference type="Proteomes" id="UP000780801">
    <property type="component" value="Unassembled WGS sequence"/>
</dbReference>
<comment type="caution">
    <text evidence="2">The sequence shown here is derived from an EMBL/GenBank/DDBJ whole genome shotgun (WGS) entry which is preliminary data.</text>
</comment>
<sequence>MSKSNESAEGADQPTAVIQIVLAIPNASIHQQSSNTSPKKLIGQGELRIYSSLPELHDPDSKSSSSDKGERRAAPPLTTFMTLETNDTPTRSYKSLITHPLMPQSTAQKMSDQTWQFSVPGNGFLELNLPECSPKDITALEDLLTDRVIYTNQYKLRNQLALVDDVGQIFGVLEKDEADLEDDDNVSLSENSKSPVVVEEIEPRTGEDKPRFKISVPSADDMADYLTCASQYFGENLVKGATVVAGGITT</sequence>
<reference evidence="2" key="1">
    <citation type="journal article" date="2020" name="Fungal Divers.">
        <title>Resolving the Mortierellaceae phylogeny through synthesis of multi-gene phylogenetics and phylogenomics.</title>
        <authorList>
            <person name="Vandepol N."/>
            <person name="Liber J."/>
            <person name="Desiro A."/>
            <person name="Na H."/>
            <person name="Kennedy M."/>
            <person name="Barry K."/>
            <person name="Grigoriev I.V."/>
            <person name="Miller A.N."/>
            <person name="O'Donnell K."/>
            <person name="Stajich J.E."/>
            <person name="Bonito G."/>
        </authorList>
    </citation>
    <scope>NUCLEOTIDE SEQUENCE</scope>
    <source>
        <strain evidence="2">KOD1015</strain>
    </source>
</reference>
<organism evidence="2 3">
    <name type="scientific">Lunasporangiospora selenospora</name>
    <dbReference type="NCBI Taxonomy" id="979761"/>
    <lineage>
        <taxon>Eukaryota</taxon>
        <taxon>Fungi</taxon>
        <taxon>Fungi incertae sedis</taxon>
        <taxon>Mucoromycota</taxon>
        <taxon>Mortierellomycotina</taxon>
        <taxon>Mortierellomycetes</taxon>
        <taxon>Mortierellales</taxon>
        <taxon>Mortierellaceae</taxon>
        <taxon>Lunasporangiospora</taxon>
    </lineage>
</organism>
<name>A0A9P6FPS9_9FUNG</name>
<accession>A0A9P6FPS9</accession>